<feature type="region of interest" description="Disordered" evidence="1">
    <location>
        <begin position="47"/>
        <end position="66"/>
    </location>
</feature>
<keyword evidence="3" id="KW-1185">Reference proteome</keyword>
<proteinExistence type="predicted"/>
<accession>A0A1G5HU21</accession>
<evidence type="ECO:0000256" key="1">
    <source>
        <dbReference type="SAM" id="MobiDB-lite"/>
    </source>
</evidence>
<dbReference type="Proteomes" id="UP000199502">
    <property type="component" value="Unassembled WGS sequence"/>
</dbReference>
<sequence length="66" mass="7465">MPDAPNSADLCLRMTADDLQLIMSALDAYSHNKDYVDLLDRLSQQMPAPRVGQRMRPRNSLEASNF</sequence>
<dbReference type="RefSeq" id="WP_090744251.1">
    <property type="nucleotide sequence ID" value="NZ_FMVT01000007.1"/>
</dbReference>
<dbReference type="STRING" id="336292.SAMN05660710_02293"/>
<gene>
    <name evidence="2" type="ORF">SAMN05660710_02293</name>
</gene>
<dbReference type="EMBL" id="FMVT01000007">
    <property type="protein sequence ID" value="SCY66969.1"/>
    <property type="molecule type" value="Genomic_DNA"/>
</dbReference>
<evidence type="ECO:0000313" key="2">
    <source>
        <dbReference type="EMBL" id="SCY66969.1"/>
    </source>
</evidence>
<protein>
    <submittedName>
        <fullName evidence="2">Uncharacterized protein</fullName>
    </submittedName>
</protein>
<dbReference type="AlphaFoldDB" id="A0A1G5HU21"/>
<dbReference type="OrthoDB" id="7779230at2"/>
<evidence type="ECO:0000313" key="3">
    <source>
        <dbReference type="Proteomes" id="UP000199502"/>
    </source>
</evidence>
<name>A0A1G5HU21_9RHOB</name>
<reference evidence="2 3" key="1">
    <citation type="submission" date="2016-10" db="EMBL/GenBank/DDBJ databases">
        <authorList>
            <person name="de Groot N.N."/>
        </authorList>
    </citation>
    <scope>NUCLEOTIDE SEQUENCE [LARGE SCALE GENOMIC DNA]</scope>
    <source>
        <strain evidence="2 3">CGMCC 1.8925</strain>
    </source>
</reference>
<organism evidence="2 3">
    <name type="scientific">Paracoccus tibetensis</name>
    <dbReference type="NCBI Taxonomy" id="336292"/>
    <lineage>
        <taxon>Bacteria</taxon>
        <taxon>Pseudomonadati</taxon>
        <taxon>Pseudomonadota</taxon>
        <taxon>Alphaproteobacteria</taxon>
        <taxon>Rhodobacterales</taxon>
        <taxon>Paracoccaceae</taxon>
        <taxon>Paracoccus</taxon>
    </lineage>
</organism>